<keyword evidence="13 17" id="KW-0503">Monooxygenase</keyword>
<evidence type="ECO:0000256" key="8">
    <source>
        <dbReference type="ARBA" id="ARBA00022723"/>
    </source>
</evidence>
<dbReference type="InterPro" id="IPR036396">
    <property type="entry name" value="Cyt_P450_sf"/>
</dbReference>
<dbReference type="Proteomes" id="UP000838756">
    <property type="component" value="Unassembled WGS sequence"/>
</dbReference>
<dbReference type="EMBL" id="CAKXAJ010024867">
    <property type="protein sequence ID" value="CAH2232137.1"/>
    <property type="molecule type" value="Genomic_DNA"/>
</dbReference>
<evidence type="ECO:0000256" key="12">
    <source>
        <dbReference type="ARBA" id="ARBA00023004"/>
    </source>
</evidence>
<evidence type="ECO:0000256" key="10">
    <source>
        <dbReference type="ARBA" id="ARBA00022848"/>
    </source>
</evidence>
<evidence type="ECO:0000256" key="4">
    <source>
        <dbReference type="ARBA" id="ARBA00004406"/>
    </source>
</evidence>
<evidence type="ECO:0000256" key="15">
    <source>
        <dbReference type="ARBA" id="ARBA00047827"/>
    </source>
</evidence>
<evidence type="ECO:0000256" key="9">
    <source>
        <dbReference type="ARBA" id="ARBA00022824"/>
    </source>
</evidence>
<dbReference type="GO" id="GO:0020037">
    <property type="term" value="F:heme binding"/>
    <property type="evidence" value="ECO:0007669"/>
    <property type="project" value="InterPro"/>
</dbReference>
<dbReference type="InterPro" id="IPR002403">
    <property type="entry name" value="Cyt_P450_E_grp-IV"/>
</dbReference>
<evidence type="ECO:0000256" key="7">
    <source>
        <dbReference type="ARBA" id="ARBA00022617"/>
    </source>
</evidence>
<dbReference type="PRINTS" id="PR00385">
    <property type="entry name" value="P450"/>
</dbReference>
<dbReference type="InterPro" id="IPR050476">
    <property type="entry name" value="Insect_CytP450_Detox"/>
</dbReference>
<dbReference type="AlphaFoldDB" id="A0A8S4R6C5"/>
<evidence type="ECO:0000256" key="14">
    <source>
        <dbReference type="ARBA" id="ARBA00023136"/>
    </source>
</evidence>
<evidence type="ECO:0000256" key="6">
    <source>
        <dbReference type="ARBA" id="ARBA00012109"/>
    </source>
</evidence>
<comment type="subcellular location">
    <subcellularLocation>
        <location evidence="4">Endoplasmic reticulum membrane</location>
        <topology evidence="4">Peripheral membrane protein</topology>
    </subcellularLocation>
    <subcellularLocation>
        <location evidence="3">Microsome membrane</location>
        <topology evidence="3">Peripheral membrane protein</topology>
    </subcellularLocation>
</comment>
<dbReference type="EC" id="1.14.14.1" evidence="6"/>
<dbReference type="FunFam" id="1.10.630.10:FF:000182">
    <property type="entry name" value="Cytochrome P450 3A4"/>
    <property type="match status" value="1"/>
</dbReference>
<comment type="caution">
    <text evidence="19">The sequence shown here is derived from an EMBL/GenBank/DDBJ whole genome shotgun (WGS) entry which is preliminary data.</text>
</comment>
<sequence>MLILEIFSLVVPLSLKNVVLDPAWTNIRRRLTSTFTAAKLRILQNVIRSKSKELVQRIKREQKSGIHLKSLYADYTTDVIGISAFGVACDATLTGKSHLRSVTEEFMKYSILRGVGWCSMFFFPEVVDLFRFKLFPKSSTDYFKKVYRAAVAQREANTDAAGEPRDLLDALLKIKKESDERNEGYSDDFIVAQAAIILSGGYDTSGSLLAFITYELAYHPELQEKLYEYLLEAKEVNGSDDFTSEQLADMTYLNSVIKEGLRKYSPMSWLDRVSAEDYKVDDKLTIKAGTPVYVNGIGMHYDPDYFPDPDKFDPDRFSPENEKDIKPYTYMPFGEGPRICIGQRFGLMTMRFAMVSIFLNYRVIPLPEMPKPVDITIDERGIFYSPGQVISVEFVPRV</sequence>
<dbReference type="PANTHER" id="PTHR24292">
    <property type="entry name" value="CYTOCHROME P450"/>
    <property type="match status" value="1"/>
</dbReference>
<evidence type="ECO:0000256" key="16">
    <source>
        <dbReference type="PIRSR" id="PIRSR602403-1"/>
    </source>
</evidence>
<keyword evidence="8 16" id="KW-0479">Metal-binding</keyword>
<comment type="similarity">
    <text evidence="5 17">Belongs to the cytochrome P450 family.</text>
</comment>
<feature type="signal peptide" evidence="18">
    <location>
        <begin position="1"/>
        <end position="16"/>
    </location>
</feature>
<keyword evidence="14" id="KW-0472">Membrane</keyword>
<reference evidence="19" key="1">
    <citation type="submission" date="2022-03" db="EMBL/GenBank/DDBJ databases">
        <authorList>
            <person name="Lindestad O."/>
        </authorList>
    </citation>
    <scope>NUCLEOTIDE SEQUENCE</scope>
</reference>
<dbReference type="Gene3D" id="1.10.630.10">
    <property type="entry name" value="Cytochrome P450"/>
    <property type="match status" value="1"/>
</dbReference>
<evidence type="ECO:0000256" key="1">
    <source>
        <dbReference type="ARBA" id="ARBA00001971"/>
    </source>
</evidence>
<keyword evidence="10" id="KW-0492">Microsome</keyword>
<feature type="chain" id="PRO_5035891232" description="unspecific monooxygenase" evidence="18">
    <location>
        <begin position="17"/>
        <end position="398"/>
    </location>
</feature>
<comment type="cofactor">
    <cofactor evidence="1 16">
        <name>heme</name>
        <dbReference type="ChEBI" id="CHEBI:30413"/>
    </cofactor>
</comment>
<dbReference type="SUPFAM" id="SSF48264">
    <property type="entry name" value="Cytochrome P450"/>
    <property type="match status" value="1"/>
</dbReference>
<keyword evidence="9" id="KW-0256">Endoplasmic reticulum</keyword>
<evidence type="ECO:0000256" key="17">
    <source>
        <dbReference type="RuleBase" id="RU000461"/>
    </source>
</evidence>
<evidence type="ECO:0000313" key="20">
    <source>
        <dbReference type="Proteomes" id="UP000838756"/>
    </source>
</evidence>
<dbReference type="GO" id="GO:0005789">
    <property type="term" value="C:endoplasmic reticulum membrane"/>
    <property type="evidence" value="ECO:0007669"/>
    <property type="project" value="UniProtKB-SubCell"/>
</dbReference>
<evidence type="ECO:0000256" key="2">
    <source>
        <dbReference type="ARBA" id="ARBA00003690"/>
    </source>
</evidence>
<evidence type="ECO:0000313" key="19">
    <source>
        <dbReference type="EMBL" id="CAH2232137.1"/>
    </source>
</evidence>
<comment type="function">
    <text evidence="2">May be involved in the metabolism of insect hormones and in the breakdown of synthetic insecticides.</text>
</comment>
<dbReference type="OrthoDB" id="2789670at2759"/>
<name>A0A8S4R6C5_9NEOP</name>
<keyword evidence="18" id="KW-0732">Signal</keyword>
<protein>
    <recommendedName>
        <fullName evidence="6">unspecific monooxygenase</fullName>
        <ecNumber evidence="6">1.14.14.1</ecNumber>
    </recommendedName>
</protein>
<dbReference type="InterPro" id="IPR017972">
    <property type="entry name" value="Cyt_P450_CS"/>
</dbReference>
<evidence type="ECO:0000256" key="5">
    <source>
        <dbReference type="ARBA" id="ARBA00010617"/>
    </source>
</evidence>
<organism evidence="19 20">
    <name type="scientific">Pararge aegeria aegeria</name>
    <dbReference type="NCBI Taxonomy" id="348720"/>
    <lineage>
        <taxon>Eukaryota</taxon>
        <taxon>Metazoa</taxon>
        <taxon>Ecdysozoa</taxon>
        <taxon>Arthropoda</taxon>
        <taxon>Hexapoda</taxon>
        <taxon>Insecta</taxon>
        <taxon>Pterygota</taxon>
        <taxon>Neoptera</taxon>
        <taxon>Endopterygota</taxon>
        <taxon>Lepidoptera</taxon>
        <taxon>Glossata</taxon>
        <taxon>Ditrysia</taxon>
        <taxon>Papilionoidea</taxon>
        <taxon>Nymphalidae</taxon>
        <taxon>Satyrinae</taxon>
        <taxon>Satyrini</taxon>
        <taxon>Parargina</taxon>
        <taxon>Pararge</taxon>
    </lineage>
</organism>
<evidence type="ECO:0000256" key="18">
    <source>
        <dbReference type="SAM" id="SignalP"/>
    </source>
</evidence>
<keyword evidence="20" id="KW-1185">Reference proteome</keyword>
<dbReference type="Pfam" id="PF00067">
    <property type="entry name" value="p450"/>
    <property type="match status" value="1"/>
</dbReference>
<keyword evidence="12 16" id="KW-0408">Iron</keyword>
<feature type="binding site" description="axial binding residue" evidence="16">
    <location>
        <position position="340"/>
    </location>
    <ligand>
        <name>heme</name>
        <dbReference type="ChEBI" id="CHEBI:30413"/>
    </ligand>
    <ligandPart>
        <name>Fe</name>
        <dbReference type="ChEBI" id="CHEBI:18248"/>
    </ligandPart>
</feature>
<evidence type="ECO:0000256" key="3">
    <source>
        <dbReference type="ARBA" id="ARBA00004174"/>
    </source>
</evidence>
<keyword evidence="7 16" id="KW-0349">Heme</keyword>
<dbReference type="PROSITE" id="PS00086">
    <property type="entry name" value="CYTOCHROME_P450"/>
    <property type="match status" value="1"/>
</dbReference>
<dbReference type="CDD" id="cd11056">
    <property type="entry name" value="CYP6-like"/>
    <property type="match status" value="1"/>
</dbReference>
<accession>A0A8S4R6C5</accession>
<evidence type="ECO:0000256" key="11">
    <source>
        <dbReference type="ARBA" id="ARBA00023002"/>
    </source>
</evidence>
<dbReference type="PRINTS" id="PR00465">
    <property type="entry name" value="EP450IV"/>
</dbReference>
<dbReference type="GO" id="GO:0005506">
    <property type="term" value="F:iron ion binding"/>
    <property type="evidence" value="ECO:0007669"/>
    <property type="project" value="InterPro"/>
</dbReference>
<dbReference type="InterPro" id="IPR001128">
    <property type="entry name" value="Cyt_P450"/>
</dbReference>
<keyword evidence="11 17" id="KW-0560">Oxidoreductase</keyword>
<gene>
    <name evidence="19" type="primary">jg20812</name>
    <name evidence="19" type="ORF">PAEG_LOCUS10452</name>
</gene>
<comment type="catalytic activity">
    <reaction evidence="15">
        <text>an organic molecule + reduced [NADPH--hemoprotein reductase] + O2 = an alcohol + oxidized [NADPH--hemoprotein reductase] + H2O + H(+)</text>
        <dbReference type="Rhea" id="RHEA:17149"/>
        <dbReference type="Rhea" id="RHEA-COMP:11964"/>
        <dbReference type="Rhea" id="RHEA-COMP:11965"/>
        <dbReference type="ChEBI" id="CHEBI:15377"/>
        <dbReference type="ChEBI" id="CHEBI:15378"/>
        <dbReference type="ChEBI" id="CHEBI:15379"/>
        <dbReference type="ChEBI" id="CHEBI:30879"/>
        <dbReference type="ChEBI" id="CHEBI:57618"/>
        <dbReference type="ChEBI" id="CHEBI:58210"/>
        <dbReference type="ChEBI" id="CHEBI:142491"/>
        <dbReference type="EC" id="1.14.14.1"/>
    </reaction>
</comment>
<proteinExistence type="inferred from homology"/>
<dbReference type="GO" id="GO:0016712">
    <property type="term" value="F:oxidoreductase activity, acting on paired donors, with incorporation or reduction of molecular oxygen, reduced flavin or flavoprotein as one donor, and incorporation of one atom of oxygen"/>
    <property type="evidence" value="ECO:0007669"/>
    <property type="project" value="UniProtKB-EC"/>
</dbReference>
<evidence type="ECO:0000256" key="13">
    <source>
        <dbReference type="ARBA" id="ARBA00023033"/>
    </source>
</evidence>
<dbReference type="PANTHER" id="PTHR24292:SF45">
    <property type="entry name" value="CYTOCHROME P450 6G1-RELATED"/>
    <property type="match status" value="1"/>
</dbReference>